<keyword evidence="2" id="KW-1185">Reference proteome</keyword>
<dbReference type="Proteomes" id="UP000070248">
    <property type="component" value="Unassembled WGS sequence"/>
</dbReference>
<name>A0A133VRB5_9EURY</name>
<proteinExistence type="predicted"/>
<reference evidence="1 2" key="1">
    <citation type="journal article" date="2016" name="Sci. Rep.">
        <title>Metabolic traits of an uncultured archaeal lineage -MSBL1- from brine pools of the Red Sea.</title>
        <authorList>
            <person name="Mwirichia R."/>
            <person name="Alam I."/>
            <person name="Rashid M."/>
            <person name="Vinu M."/>
            <person name="Ba-Alawi W."/>
            <person name="Anthony Kamau A."/>
            <person name="Kamanda Ngugi D."/>
            <person name="Goker M."/>
            <person name="Klenk H.P."/>
            <person name="Bajic V."/>
            <person name="Stingl U."/>
        </authorList>
    </citation>
    <scope>NUCLEOTIDE SEQUENCE [LARGE SCALE GENOMIC DNA]</scope>
    <source>
        <strain evidence="1">SCGC-AAA385M02</strain>
    </source>
</reference>
<organism evidence="1 2">
    <name type="scientific">candidate division MSBL1 archaeon SCGC-AAA385M02</name>
    <dbReference type="NCBI Taxonomy" id="1698287"/>
    <lineage>
        <taxon>Archaea</taxon>
        <taxon>Methanobacteriati</taxon>
        <taxon>Methanobacteriota</taxon>
        <taxon>candidate division MSBL1</taxon>
    </lineage>
</organism>
<dbReference type="EMBL" id="LHYL01000001">
    <property type="protein sequence ID" value="KXB08967.1"/>
    <property type="molecule type" value="Genomic_DNA"/>
</dbReference>
<evidence type="ECO:0000313" key="2">
    <source>
        <dbReference type="Proteomes" id="UP000070248"/>
    </source>
</evidence>
<comment type="caution">
    <text evidence="1">The sequence shown here is derived from an EMBL/GenBank/DDBJ whole genome shotgun (WGS) entry which is preliminary data.</text>
</comment>
<accession>A0A133VRB5</accession>
<protein>
    <submittedName>
        <fullName evidence="1">Uncharacterized protein</fullName>
    </submittedName>
</protein>
<evidence type="ECO:0000313" key="1">
    <source>
        <dbReference type="EMBL" id="KXB08967.1"/>
    </source>
</evidence>
<sequence length="65" mass="7882">MPYRIDKTKDGYKLWNLKKKSYVNKIYKTKQAAINSGKNFMRYRREVPILKNGNYLYDKKSCNKK</sequence>
<dbReference type="AlphaFoldDB" id="A0A133VRB5"/>
<gene>
    <name evidence="1" type="ORF">AKJ59_00095</name>
</gene>